<comment type="similarity">
    <text evidence="1">Belongs to the leucine-binding protein family.</text>
</comment>
<dbReference type="SUPFAM" id="SSF53822">
    <property type="entry name" value="Periplasmic binding protein-like I"/>
    <property type="match status" value="1"/>
</dbReference>
<evidence type="ECO:0000256" key="1">
    <source>
        <dbReference type="ARBA" id="ARBA00010062"/>
    </source>
</evidence>
<accession>A0A562VIG8</accession>
<evidence type="ECO:0000313" key="6">
    <source>
        <dbReference type="Proteomes" id="UP000319449"/>
    </source>
</evidence>
<comment type="caution">
    <text evidence="5">The sequence shown here is derived from an EMBL/GenBank/DDBJ whole genome shotgun (WGS) entry which is preliminary data.</text>
</comment>
<protein>
    <submittedName>
        <fullName evidence="5">Branched-chain amino acid transport system substrate-binding protein</fullName>
    </submittedName>
</protein>
<name>A0A562VIG8_9BACT</name>
<keyword evidence="6" id="KW-1185">Reference proteome</keyword>
<evidence type="ECO:0000256" key="2">
    <source>
        <dbReference type="ARBA" id="ARBA00022729"/>
    </source>
</evidence>
<evidence type="ECO:0000256" key="3">
    <source>
        <dbReference type="SAM" id="SignalP"/>
    </source>
</evidence>
<dbReference type="CDD" id="cd06333">
    <property type="entry name" value="PBP1_ABC_RPA1789-like"/>
    <property type="match status" value="1"/>
</dbReference>
<feature type="chain" id="PRO_5021700778" evidence="3">
    <location>
        <begin position="23"/>
        <end position="385"/>
    </location>
</feature>
<feature type="domain" description="Leucine-binding protein" evidence="4">
    <location>
        <begin position="24"/>
        <end position="372"/>
    </location>
</feature>
<dbReference type="Proteomes" id="UP000319449">
    <property type="component" value="Unassembled WGS sequence"/>
</dbReference>
<dbReference type="EMBL" id="VLLN01000021">
    <property type="protein sequence ID" value="TWJ17517.1"/>
    <property type="molecule type" value="Genomic_DNA"/>
</dbReference>
<evidence type="ECO:0000313" key="5">
    <source>
        <dbReference type="EMBL" id="TWJ17517.1"/>
    </source>
</evidence>
<proteinExistence type="inferred from homology"/>
<dbReference type="RefSeq" id="WP_145024301.1">
    <property type="nucleotide sequence ID" value="NZ_VLLN01000021.1"/>
</dbReference>
<dbReference type="PANTHER" id="PTHR30483:SF38">
    <property type="entry name" value="BLR7848 PROTEIN"/>
    <property type="match status" value="1"/>
</dbReference>
<dbReference type="PANTHER" id="PTHR30483">
    <property type="entry name" value="LEUCINE-SPECIFIC-BINDING PROTEIN"/>
    <property type="match status" value="1"/>
</dbReference>
<dbReference type="Gene3D" id="3.40.50.2300">
    <property type="match status" value="2"/>
</dbReference>
<keyword evidence="2 3" id="KW-0732">Signal</keyword>
<dbReference type="InterPro" id="IPR028081">
    <property type="entry name" value="Leu-bd"/>
</dbReference>
<gene>
    <name evidence="5" type="ORF">JN12_03056</name>
</gene>
<dbReference type="InterPro" id="IPR051010">
    <property type="entry name" value="BCAA_transport"/>
</dbReference>
<dbReference type="OrthoDB" id="9772589at2"/>
<dbReference type="Pfam" id="PF13458">
    <property type="entry name" value="Peripla_BP_6"/>
    <property type="match status" value="1"/>
</dbReference>
<evidence type="ECO:0000259" key="4">
    <source>
        <dbReference type="Pfam" id="PF13458"/>
    </source>
</evidence>
<organism evidence="5 6">
    <name type="scientific">Geobacter argillaceus</name>
    <dbReference type="NCBI Taxonomy" id="345631"/>
    <lineage>
        <taxon>Bacteria</taxon>
        <taxon>Pseudomonadati</taxon>
        <taxon>Thermodesulfobacteriota</taxon>
        <taxon>Desulfuromonadia</taxon>
        <taxon>Geobacterales</taxon>
        <taxon>Geobacteraceae</taxon>
        <taxon>Geobacter</taxon>
    </lineage>
</organism>
<reference evidence="5 6" key="1">
    <citation type="submission" date="2019-07" db="EMBL/GenBank/DDBJ databases">
        <title>Genomic Encyclopedia of Archaeal and Bacterial Type Strains, Phase II (KMG-II): from individual species to whole genera.</title>
        <authorList>
            <person name="Goeker M."/>
        </authorList>
    </citation>
    <scope>NUCLEOTIDE SEQUENCE [LARGE SCALE GENOMIC DNA]</scope>
    <source>
        <strain evidence="5 6">ATCC BAA-1139</strain>
    </source>
</reference>
<dbReference type="InterPro" id="IPR028082">
    <property type="entry name" value="Peripla_BP_I"/>
</dbReference>
<sequence>MKRSMVVISMVAVMATATAARADITIGVNLSSTGPAASLGMAEKNAVTLGPSVIAGQKVRYVVYDDATDTTAAVQNVKRLISEGKADFLIGPTTSPAGLAVVSVAAEAKTSMIQLAPSPAPIAAGDEKRKWIFYGPPTADIYAAALIRHMVRKGVKTVSVISVDDAYGESCVAAYKKLADQKGIKTLTVEKYKRTDTSATGQVLHAMQGNPDAVYIAASGTPGALPHIALIDRGYKGKIYQSGGSASAEFLRVGGKALEGSFMLGLPLLAAEQLPADYPAKREALAFAKAYEAKYGPRSMFAAQVWNSMKILEATVPKALKAGKPGTEKFRVALRDAIESTKGLKGAGMVLTFSPTDHTGINQLGMCVLKVENGKWKLEDLADYK</sequence>
<dbReference type="AlphaFoldDB" id="A0A562VIG8"/>
<feature type="signal peptide" evidence="3">
    <location>
        <begin position="1"/>
        <end position="22"/>
    </location>
</feature>